<keyword evidence="3" id="KW-1185">Reference proteome</keyword>
<dbReference type="AlphaFoldDB" id="A0A7K1Y506"/>
<evidence type="ECO:0000313" key="2">
    <source>
        <dbReference type="EMBL" id="MXV49490.1"/>
    </source>
</evidence>
<evidence type="ECO:0000259" key="1">
    <source>
        <dbReference type="Pfam" id="PF05448"/>
    </source>
</evidence>
<dbReference type="InterPro" id="IPR050261">
    <property type="entry name" value="FrsA_esterase"/>
</dbReference>
<gene>
    <name evidence="2" type="ORF">GS399_00780</name>
</gene>
<dbReference type="InterPro" id="IPR029058">
    <property type="entry name" value="AB_hydrolase_fold"/>
</dbReference>
<dbReference type="SUPFAM" id="SSF53474">
    <property type="entry name" value="alpha/beta-Hydrolases"/>
    <property type="match status" value="1"/>
</dbReference>
<name>A0A7K1Y506_9SPHI</name>
<dbReference type="InterPro" id="IPR008391">
    <property type="entry name" value="AXE1_dom"/>
</dbReference>
<organism evidence="2 3">
    <name type="scientific">Hufsiella arboris</name>
    <dbReference type="NCBI Taxonomy" id="2695275"/>
    <lineage>
        <taxon>Bacteria</taxon>
        <taxon>Pseudomonadati</taxon>
        <taxon>Bacteroidota</taxon>
        <taxon>Sphingobacteriia</taxon>
        <taxon>Sphingobacteriales</taxon>
        <taxon>Sphingobacteriaceae</taxon>
        <taxon>Hufsiella</taxon>
    </lineage>
</organism>
<reference evidence="2 3" key="1">
    <citation type="submission" date="2019-11" db="EMBL/GenBank/DDBJ databases">
        <title>Pedobacter sp. HMF7647 Genome sequencing and assembly.</title>
        <authorList>
            <person name="Kang H."/>
            <person name="Kim H."/>
            <person name="Joh K."/>
        </authorList>
    </citation>
    <scope>NUCLEOTIDE SEQUENCE [LARGE SCALE GENOMIC DNA]</scope>
    <source>
        <strain evidence="2 3">HMF7647</strain>
    </source>
</reference>
<dbReference type="PANTHER" id="PTHR22946:SF8">
    <property type="entry name" value="ACETYL XYLAN ESTERASE DOMAIN-CONTAINING PROTEIN"/>
    <property type="match status" value="1"/>
</dbReference>
<protein>
    <submittedName>
        <fullName evidence="2">Prolyl oligopeptidase family serine peptidase</fullName>
    </submittedName>
</protein>
<dbReference type="Proteomes" id="UP000466586">
    <property type="component" value="Unassembled WGS sequence"/>
</dbReference>
<dbReference type="RefSeq" id="WP_160842602.1">
    <property type="nucleotide sequence ID" value="NZ_WVHT01000001.1"/>
</dbReference>
<evidence type="ECO:0000313" key="3">
    <source>
        <dbReference type="Proteomes" id="UP000466586"/>
    </source>
</evidence>
<proteinExistence type="predicted"/>
<dbReference type="EMBL" id="WVHT01000001">
    <property type="protein sequence ID" value="MXV49490.1"/>
    <property type="molecule type" value="Genomic_DNA"/>
</dbReference>
<dbReference type="PANTHER" id="PTHR22946">
    <property type="entry name" value="DIENELACTONE HYDROLASE DOMAIN-CONTAINING PROTEIN-RELATED"/>
    <property type="match status" value="1"/>
</dbReference>
<dbReference type="Gene3D" id="3.40.50.1820">
    <property type="entry name" value="alpha/beta hydrolase"/>
    <property type="match status" value="2"/>
</dbReference>
<dbReference type="Pfam" id="PF05448">
    <property type="entry name" value="AXE1"/>
    <property type="match status" value="1"/>
</dbReference>
<comment type="caution">
    <text evidence="2">The sequence shown here is derived from an EMBL/GenBank/DDBJ whole genome shotgun (WGS) entry which is preliminary data.</text>
</comment>
<accession>A0A7K1Y506</accession>
<sequence length="661" mass="73960">MSASRIKLKLLFWICVLPLFTTAQKQYNVLNWKADYSLNTYLVQKMHRQYDKRRADFAVALQSAELMQVYQDSCRTRYLEILGQMPPKTSLEPVITGVIKSDGYRIEKVIYESFPQHHVTANLYIPEGNGKYPAALLFCGHEAESKATESYQETAILFAKNGFVVLVVDPISQGERYQLTDEKGKALTRGGTTEHTLLNESSNLLGYSTPKDELFDNVRSLDYLESRPEVDKNRIGCLGNSGGGMQTAYFWAFDKRVKVAAPCSYIASRERTLELSGPADGCAQIPGEGFARLEMADYLIMAAPKPLLVLAGRYDFIDYNSTLETCSELQLVYKLMNQDDKLSLFTVDDGHGISKLKREAAVSWFRKWLCNDSIQIKEPGNLAIHKQSELNCTKSGQVATDFPNEINLTKRNRQLYSAYNLQQKVELAAPSKLRNQLVKLLRIDTLDKPVTVEQNGDVLIERNTAKKFILRKEDEVPLPLLAVIPDKPRAVVIVLDDRGKGKLADSAGLISSYAEKSTAVILADLRGMGETADRPEFNDPKYSNADYRNLMLALHVGKPLMGQRVTDIRTILDFLATDNRLKQLPVEIKASGKSAIAALHAAALDKRITNLTITGNSLKSYATIIENPVQKDLYAYVVPGALEYYDLPALVRVTGKRVSFL</sequence>
<feature type="domain" description="Acetyl xylan esterase" evidence="1">
    <location>
        <begin position="84"/>
        <end position="275"/>
    </location>
</feature>